<feature type="signal peptide" evidence="1">
    <location>
        <begin position="1"/>
        <end position="33"/>
    </location>
</feature>
<keyword evidence="1" id="KW-0732">Signal</keyword>
<sequence length="380" mass="41510">MKVRSMTRKMFQWLAAAVILPCLCIATAMTAAAQEKVGGTVEFDSMVHDFGDVLLSDGPLECTFTMKNISDKPVVIYNVVTTCGCTDVKWTREPIMPGKTGTISSTYSNDEGPYPFDKSLTAYISGISNPVVLRLRGVSREKQLPLDQMYPVHFGDLGMKSRELKCGNLEQGGQRSDEIKIANLSSSPLKVSFTDVTPGLSLNVTPNPIPAKGTARLQFTITADREHWGKNLHYATPLVNGRSFNATEDGKPTEKAISVYSFTKENFSSLTKEQRAEGSRPMFDASTFSFGKIKAGTPVEAVFNFTNIGKNDFRVYKVDIDADKATHSDVPVVKCGYKGAFKVNLDTAGMPAGETLVIVTLTTNSPSRPIVNLFITGWIE</sequence>
<protein>
    <submittedName>
        <fullName evidence="2">DUF1573 domain-containing protein</fullName>
    </submittedName>
</protein>
<comment type="caution">
    <text evidence="2">The sequence shown here is derived from an EMBL/GenBank/DDBJ whole genome shotgun (WGS) entry which is preliminary data.</text>
</comment>
<reference evidence="2" key="2">
    <citation type="journal article" date="2021" name="PeerJ">
        <title>Extensive microbial diversity within the chicken gut microbiome revealed by metagenomics and culture.</title>
        <authorList>
            <person name="Gilroy R."/>
            <person name="Ravi A."/>
            <person name="Getino M."/>
            <person name="Pursley I."/>
            <person name="Horton D.L."/>
            <person name="Alikhan N.F."/>
            <person name="Baker D."/>
            <person name="Gharbi K."/>
            <person name="Hall N."/>
            <person name="Watson M."/>
            <person name="Adriaenssens E.M."/>
            <person name="Foster-Nyarko E."/>
            <person name="Jarju S."/>
            <person name="Secka A."/>
            <person name="Antonio M."/>
            <person name="Oren A."/>
            <person name="Chaudhuri R.R."/>
            <person name="La Ragione R."/>
            <person name="Hildebrand F."/>
            <person name="Pallen M.J."/>
        </authorList>
    </citation>
    <scope>NUCLEOTIDE SEQUENCE</scope>
    <source>
        <strain evidence="2">D5-748</strain>
    </source>
</reference>
<feature type="chain" id="PRO_5038714950" evidence="1">
    <location>
        <begin position="34"/>
        <end position="380"/>
    </location>
</feature>
<dbReference type="AlphaFoldDB" id="A0A9D9H8E7"/>
<dbReference type="InterPro" id="IPR011467">
    <property type="entry name" value="DUF1573"/>
</dbReference>
<accession>A0A9D9H8E7</accession>
<evidence type="ECO:0000313" key="2">
    <source>
        <dbReference type="EMBL" id="MBO8444735.1"/>
    </source>
</evidence>
<reference evidence="2" key="1">
    <citation type="submission" date="2020-10" db="EMBL/GenBank/DDBJ databases">
        <authorList>
            <person name="Gilroy R."/>
        </authorList>
    </citation>
    <scope>NUCLEOTIDE SEQUENCE</scope>
    <source>
        <strain evidence="2">D5-748</strain>
    </source>
</reference>
<dbReference type="Proteomes" id="UP000823619">
    <property type="component" value="Unassembled WGS sequence"/>
</dbReference>
<proteinExistence type="predicted"/>
<gene>
    <name evidence="2" type="ORF">IAC23_03435</name>
</gene>
<dbReference type="Gene3D" id="2.60.40.10">
    <property type="entry name" value="Immunoglobulins"/>
    <property type="match status" value="2"/>
</dbReference>
<dbReference type="EMBL" id="JADIMO010000037">
    <property type="protein sequence ID" value="MBO8444735.1"/>
    <property type="molecule type" value="Genomic_DNA"/>
</dbReference>
<organism evidence="2 3">
    <name type="scientific">Candidatus Cryptobacteroides merdavium</name>
    <dbReference type="NCBI Taxonomy" id="2840769"/>
    <lineage>
        <taxon>Bacteria</taxon>
        <taxon>Pseudomonadati</taxon>
        <taxon>Bacteroidota</taxon>
        <taxon>Bacteroidia</taxon>
        <taxon>Bacteroidales</taxon>
        <taxon>Candidatus Cryptobacteroides</taxon>
    </lineage>
</organism>
<evidence type="ECO:0000256" key="1">
    <source>
        <dbReference type="SAM" id="SignalP"/>
    </source>
</evidence>
<name>A0A9D9H8E7_9BACT</name>
<dbReference type="InterPro" id="IPR013783">
    <property type="entry name" value="Ig-like_fold"/>
</dbReference>
<dbReference type="PROSITE" id="PS00460">
    <property type="entry name" value="GLUTATHIONE_PEROXID_1"/>
    <property type="match status" value="1"/>
</dbReference>
<dbReference type="InterPro" id="IPR029759">
    <property type="entry name" value="GPX_AS"/>
</dbReference>
<dbReference type="Pfam" id="PF07610">
    <property type="entry name" value="DUF1573"/>
    <property type="match status" value="2"/>
</dbReference>
<evidence type="ECO:0000313" key="3">
    <source>
        <dbReference type="Proteomes" id="UP000823619"/>
    </source>
</evidence>
<dbReference type="PANTHER" id="PTHR37833">
    <property type="entry name" value="LIPOPROTEIN-RELATED"/>
    <property type="match status" value="1"/>
</dbReference>
<dbReference type="PANTHER" id="PTHR37833:SF1">
    <property type="entry name" value="SIGNAL PEPTIDE PROTEIN"/>
    <property type="match status" value="1"/>
</dbReference>